<dbReference type="EMBL" id="JACHMQ010000001">
    <property type="protein sequence ID" value="MBB6397387.1"/>
    <property type="molecule type" value="Genomic_DNA"/>
</dbReference>
<dbReference type="AlphaFoldDB" id="A0A7X0G243"/>
<comment type="caution">
    <text evidence="1">The sequence shown here is derived from an EMBL/GenBank/DDBJ whole genome shotgun (WGS) entry which is preliminary data.</text>
</comment>
<keyword evidence="2" id="KW-1185">Reference proteome</keyword>
<organism evidence="1 2">
    <name type="scientific">Actinomadura coerulea</name>
    <dbReference type="NCBI Taxonomy" id="46159"/>
    <lineage>
        <taxon>Bacteria</taxon>
        <taxon>Bacillati</taxon>
        <taxon>Actinomycetota</taxon>
        <taxon>Actinomycetes</taxon>
        <taxon>Streptosporangiales</taxon>
        <taxon>Thermomonosporaceae</taxon>
        <taxon>Actinomadura</taxon>
    </lineage>
</organism>
<evidence type="ECO:0008006" key="3">
    <source>
        <dbReference type="Google" id="ProtNLM"/>
    </source>
</evidence>
<protein>
    <recommendedName>
        <fullName evidence="3">AbiJ-NTD3 domain-containing protein</fullName>
    </recommendedName>
</protein>
<dbReference type="Proteomes" id="UP000546324">
    <property type="component" value="Unassembled WGS sequence"/>
</dbReference>
<gene>
    <name evidence="1" type="ORF">BKA00_004301</name>
</gene>
<accession>A0A7X0G243</accession>
<proteinExistence type="predicted"/>
<name>A0A7X0G243_9ACTN</name>
<dbReference type="RefSeq" id="WP_185027673.1">
    <property type="nucleotide sequence ID" value="NZ_JACHMQ010000001.1"/>
</dbReference>
<evidence type="ECO:0000313" key="2">
    <source>
        <dbReference type="Proteomes" id="UP000546324"/>
    </source>
</evidence>
<reference evidence="1 2" key="1">
    <citation type="submission" date="2020-08" db="EMBL/GenBank/DDBJ databases">
        <title>Sequencing the genomes of 1000 actinobacteria strains.</title>
        <authorList>
            <person name="Klenk H.-P."/>
        </authorList>
    </citation>
    <scope>NUCLEOTIDE SEQUENCE [LARGE SCALE GENOMIC DNA]</scope>
    <source>
        <strain evidence="1 2">DSM 43675</strain>
    </source>
</reference>
<sequence>MHPDAFFEHVSDDERYLDLDLLRRLRKAPLEDVDDVEAAHGLSRLVCEVLKTAFGDGRRWMENDESREVLRTLRVVLRRVGIPWRAEFRDIESYRYFCEEQGFGEWDPGAHIKARGLYLHRIFDPILDRLEEIEDGPDGAIRGVDGELKNIIFASVNVKPRIVLRDALENRIEIVEGADDCLIYDRPLSSAGVTWGELIDWWRMRQSLDDSLSTVEVGRDLYGRLGSSLDSPPEERLLKAYCADFPPNDAGVHFPALLPQVYLHYDPYTRRQRRSEGKGAVLVRERMDFLMLLPGGVRVVLEIDGKQHYAEKDTASPRLYAEMVAEDRELRLYGYEVYRFGGYELRDEAEARDTLRAFFTELLRRHGVAADESRNSGASS</sequence>
<evidence type="ECO:0000313" key="1">
    <source>
        <dbReference type="EMBL" id="MBB6397387.1"/>
    </source>
</evidence>